<dbReference type="EC" id="3.5.1.108" evidence="4 12"/>
<dbReference type="Pfam" id="PF03331">
    <property type="entry name" value="LpxC"/>
    <property type="match status" value="1"/>
</dbReference>
<comment type="function">
    <text evidence="2 12">Catalyzes the hydrolysis of UDP-3-O-myristoyl-N-acetylglucosamine to form UDP-3-O-myristoylglucosamine and acetate, the committed step in lipid A biosynthesis.</text>
</comment>
<dbReference type="InterPro" id="IPR015870">
    <property type="entry name" value="UDP-acyl_N-AcGlcN_deAcase_N"/>
</dbReference>
<dbReference type="Proteomes" id="UP000536835">
    <property type="component" value="Unassembled WGS sequence"/>
</dbReference>
<evidence type="ECO:0000313" key="13">
    <source>
        <dbReference type="EMBL" id="NNU16251.1"/>
    </source>
</evidence>
<keyword evidence="5 12" id="KW-0444">Lipid biosynthesis</keyword>
<dbReference type="SUPFAM" id="SSF54211">
    <property type="entry name" value="Ribosomal protein S5 domain 2-like"/>
    <property type="match status" value="2"/>
</dbReference>
<dbReference type="RefSeq" id="WP_173198320.1">
    <property type="nucleotide sequence ID" value="NZ_JABFCX010000002.1"/>
</dbReference>
<evidence type="ECO:0000256" key="5">
    <source>
        <dbReference type="ARBA" id="ARBA00022516"/>
    </source>
</evidence>
<reference evidence="13 14" key="1">
    <citation type="submission" date="2020-05" db="EMBL/GenBank/DDBJ databases">
        <title>Parvularcula mediterraneae sp. nov., isolated from polypropylene straw from shallow seawater of the seashore of Laganas in Zakynthos island, Greece.</title>
        <authorList>
            <person name="Szabo I."/>
            <person name="Al-Omari J."/>
            <person name="Rado J."/>
            <person name="Szerdahelyi G.S."/>
        </authorList>
    </citation>
    <scope>NUCLEOTIDE SEQUENCE [LARGE SCALE GENOMIC DNA]</scope>
    <source>
        <strain evidence="13 14">ZS-1/3</strain>
    </source>
</reference>
<comment type="similarity">
    <text evidence="12">Belongs to the LpxC family.</text>
</comment>
<comment type="cofactor">
    <cofactor evidence="1 12">
        <name>Zn(2+)</name>
        <dbReference type="ChEBI" id="CHEBI:29105"/>
    </cofactor>
</comment>
<feature type="binding site" evidence="12">
    <location>
        <position position="90"/>
    </location>
    <ligand>
        <name>Zn(2+)</name>
        <dbReference type="ChEBI" id="CHEBI:29105"/>
    </ligand>
</feature>
<protein>
    <recommendedName>
        <fullName evidence="4 12">UDP-3-O-acyl-N-acetylglucosamine deacetylase</fullName>
        <shortName evidence="12">UDP-3-O-acyl-GlcNAc deacetylase</shortName>
        <ecNumber evidence="4 12">3.5.1.108</ecNumber>
    </recommendedName>
    <alternativeName>
        <fullName evidence="12">UDP-3-O-[R-3-hydroxymyristoyl]-N-acetylglucosamine deacetylase</fullName>
    </alternativeName>
</protein>
<keyword evidence="8 12" id="KW-0378">Hydrolase</keyword>
<evidence type="ECO:0000256" key="3">
    <source>
        <dbReference type="ARBA" id="ARBA00005002"/>
    </source>
</evidence>
<feature type="active site" description="Proton donor" evidence="12">
    <location>
        <position position="279"/>
    </location>
</feature>
<evidence type="ECO:0000256" key="9">
    <source>
        <dbReference type="ARBA" id="ARBA00022833"/>
    </source>
</evidence>
<evidence type="ECO:0000256" key="8">
    <source>
        <dbReference type="ARBA" id="ARBA00022801"/>
    </source>
</evidence>
<evidence type="ECO:0000256" key="10">
    <source>
        <dbReference type="ARBA" id="ARBA00023098"/>
    </source>
</evidence>
<dbReference type="HAMAP" id="MF_00388">
    <property type="entry name" value="LpxC"/>
    <property type="match status" value="1"/>
</dbReference>
<evidence type="ECO:0000256" key="11">
    <source>
        <dbReference type="ARBA" id="ARBA00024535"/>
    </source>
</evidence>
<keyword evidence="9 12" id="KW-0862">Zinc</keyword>
<sequence>MFDEPANDLRAAATVRGTVRLVGVGLHTGEDCELIIEPVPAGQGIRFIRSDLEGPMAQRTIAADPALVTKTQLGTVLTNAHGASISTVEHLMAAFAMLGITEADVFIDGPEIPILDGSSKNFLEAIEKVGVRVYPHTIEPIAPKGEVTVAQGDSWAIAEPLPEGSGAEVILDVTIDFDHPSIGLQRIIIEGDRETILKEVAEARTFTELRHVEALREIGLARGGSLENAIVLNDEGVMNEGGIRMEREFVRHKALDLVGDLYLLGAPLGCKITAHKPGHTLNTALANALAADERESFAREPMVATA</sequence>
<name>A0A7Y3W5G5_9PROT</name>
<dbReference type="GO" id="GO:0103117">
    <property type="term" value="F:UDP-3-O-acyl-N-acetylglucosamine deacetylase activity"/>
    <property type="evidence" value="ECO:0007669"/>
    <property type="project" value="UniProtKB-UniRule"/>
</dbReference>
<feature type="binding site" evidence="12">
    <location>
        <position position="252"/>
    </location>
    <ligand>
        <name>Zn(2+)</name>
        <dbReference type="ChEBI" id="CHEBI:29105"/>
    </ligand>
</feature>
<dbReference type="EMBL" id="JABFCX010000002">
    <property type="protein sequence ID" value="NNU16251.1"/>
    <property type="molecule type" value="Genomic_DNA"/>
</dbReference>
<dbReference type="InterPro" id="IPR020568">
    <property type="entry name" value="Ribosomal_Su5_D2-typ_SF"/>
</dbReference>
<comment type="catalytic activity">
    <reaction evidence="11 12">
        <text>a UDP-3-O-[(3R)-3-hydroxyacyl]-N-acetyl-alpha-D-glucosamine + H2O = a UDP-3-O-[(3R)-3-hydroxyacyl]-alpha-D-glucosamine + acetate</text>
        <dbReference type="Rhea" id="RHEA:67816"/>
        <dbReference type="ChEBI" id="CHEBI:15377"/>
        <dbReference type="ChEBI" id="CHEBI:30089"/>
        <dbReference type="ChEBI" id="CHEBI:137740"/>
        <dbReference type="ChEBI" id="CHEBI:173225"/>
        <dbReference type="EC" id="3.5.1.108"/>
    </reaction>
</comment>
<comment type="pathway">
    <text evidence="3 12">Glycolipid biosynthesis; lipid IV(A) biosynthesis; lipid IV(A) from (3R)-3-hydroxytetradecanoyl-[acyl-carrier-protein] and UDP-N-acetyl-alpha-D-glucosamine: step 2/6.</text>
</comment>
<evidence type="ECO:0000256" key="4">
    <source>
        <dbReference type="ARBA" id="ARBA00012745"/>
    </source>
</evidence>
<dbReference type="Gene3D" id="3.30.1700.10">
    <property type="entry name" value="lpxc deacetylase, domain 2"/>
    <property type="match status" value="1"/>
</dbReference>
<evidence type="ECO:0000313" key="14">
    <source>
        <dbReference type="Proteomes" id="UP000536835"/>
    </source>
</evidence>
<keyword evidence="14" id="KW-1185">Reference proteome</keyword>
<accession>A0A7Y3W5G5</accession>
<dbReference type="InterPro" id="IPR004463">
    <property type="entry name" value="UDP-acyl_GlcNac_deAcase"/>
</dbReference>
<feature type="binding site" evidence="12">
    <location>
        <position position="256"/>
    </location>
    <ligand>
        <name>Zn(2+)</name>
        <dbReference type="ChEBI" id="CHEBI:29105"/>
    </ligand>
</feature>
<evidence type="ECO:0000256" key="12">
    <source>
        <dbReference type="HAMAP-Rule" id="MF_00388"/>
    </source>
</evidence>
<evidence type="ECO:0000256" key="6">
    <source>
        <dbReference type="ARBA" id="ARBA00022556"/>
    </source>
</evidence>
<keyword evidence="10 12" id="KW-0443">Lipid metabolism</keyword>
<dbReference type="PANTHER" id="PTHR33694:SF1">
    <property type="entry name" value="UDP-3-O-ACYL-N-ACETYLGLUCOSAMINE DEACETYLASE 1, MITOCHONDRIAL-RELATED"/>
    <property type="match status" value="1"/>
</dbReference>
<dbReference type="Gene3D" id="3.30.230.20">
    <property type="entry name" value="lpxc deacetylase, domain 1"/>
    <property type="match status" value="1"/>
</dbReference>
<dbReference type="PANTHER" id="PTHR33694">
    <property type="entry name" value="UDP-3-O-ACYL-N-ACETYLGLUCOSAMINE DEACETYLASE 1, MITOCHONDRIAL-RELATED"/>
    <property type="match status" value="1"/>
</dbReference>
<dbReference type="GO" id="GO:0016020">
    <property type="term" value="C:membrane"/>
    <property type="evidence" value="ECO:0007669"/>
    <property type="project" value="GOC"/>
</dbReference>
<evidence type="ECO:0000256" key="2">
    <source>
        <dbReference type="ARBA" id="ARBA00002923"/>
    </source>
</evidence>
<gene>
    <name evidence="12 13" type="primary">lpxC</name>
    <name evidence="13" type="ORF">HK107_07950</name>
</gene>
<keyword evidence="6 12" id="KW-0441">Lipid A biosynthesis</keyword>
<proteinExistence type="inferred from homology"/>
<evidence type="ECO:0000256" key="7">
    <source>
        <dbReference type="ARBA" id="ARBA00022723"/>
    </source>
</evidence>
<comment type="caution">
    <text evidence="13">The sequence shown here is derived from an EMBL/GenBank/DDBJ whole genome shotgun (WGS) entry which is preliminary data.</text>
</comment>
<dbReference type="GO" id="GO:0009245">
    <property type="term" value="P:lipid A biosynthetic process"/>
    <property type="evidence" value="ECO:0007669"/>
    <property type="project" value="UniProtKB-UniRule"/>
</dbReference>
<keyword evidence="7 12" id="KW-0479">Metal-binding</keyword>
<dbReference type="InterPro" id="IPR011334">
    <property type="entry name" value="UDP-acyl_GlcNac_deAcase_C"/>
</dbReference>
<organism evidence="13 14">
    <name type="scientific">Parvularcula mediterranea</name>
    <dbReference type="NCBI Taxonomy" id="2732508"/>
    <lineage>
        <taxon>Bacteria</taxon>
        <taxon>Pseudomonadati</taxon>
        <taxon>Pseudomonadota</taxon>
        <taxon>Alphaproteobacteria</taxon>
        <taxon>Parvularculales</taxon>
        <taxon>Parvularculaceae</taxon>
        <taxon>Parvularcula</taxon>
    </lineage>
</organism>
<evidence type="ECO:0000256" key="1">
    <source>
        <dbReference type="ARBA" id="ARBA00001947"/>
    </source>
</evidence>
<dbReference type="UniPathway" id="UPA00359">
    <property type="reaction ID" value="UER00478"/>
</dbReference>
<dbReference type="GO" id="GO:0046872">
    <property type="term" value="F:metal ion binding"/>
    <property type="evidence" value="ECO:0007669"/>
    <property type="project" value="UniProtKB-KW"/>
</dbReference>
<dbReference type="AlphaFoldDB" id="A0A7Y3W5G5"/>
<dbReference type="NCBIfam" id="TIGR00325">
    <property type="entry name" value="lpxC"/>
    <property type="match status" value="1"/>
</dbReference>